<organism evidence="1 2">
    <name type="scientific">Aspergillus ochraceoroseus IBT 24754</name>
    <dbReference type="NCBI Taxonomy" id="1392256"/>
    <lineage>
        <taxon>Eukaryota</taxon>
        <taxon>Fungi</taxon>
        <taxon>Dikarya</taxon>
        <taxon>Ascomycota</taxon>
        <taxon>Pezizomycotina</taxon>
        <taxon>Eurotiomycetes</taxon>
        <taxon>Eurotiomycetidae</taxon>
        <taxon>Eurotiales</taxon>
        <taxon>Aspergillaceae</taxon>
        <taxon>Aspergillus</taxon>
        <taxon>Aspergillus subgen. Nidulantes</taxon>
    </lineage>
</organism>
<evidence type="ECO:0000313" key="2">
    <source>
        <dbReference type="Proteomes" id="UP000244073"/>
    </source>
</evidence>
<proteinExistence type="predicted"/>
<sequence>MFSESHLKICDMRHTDTARGRAWFLFIFKVFGWNDVCLSYVGNLFGGLQGCSVPAMLT</sequence>
<dbReference type="EMBL" id="MSFN02000001">
    <property type="protein sequence ID" value="PTU24444.1"/>
    <property type="molecule type" value="Genomic_DNA"/>
</dbReference>
<dbReference type="Proteomes" id="UP000244073">
    <property type="component" value="Unassembled WGS sequence"/>
</dbReference>
<protein>
    <submittedName>
        <fullName evidence="1">Uncharacterized protein</fullName>
    </submittedName>
</protein>
<name>A0A2T5M7E7_9EURO</name>
<comment type="caution">
    <text evidence="1">The sequence shown here is derived from an EMBL/GenBank/DDBJ whole genome shotgun (WGS) entry which is preliminary data.</text>
</comment>
<gene>
    <name evidence="1" type="ORF">P175DRAFT_036009</name>
</gene>
<reference evidence="1 2" key="1">
    <citation type="journal article" date="2018" name="Proc. Natl. Acad. Sci. U.S.A.">
        <title>Linking secondary metabolites to gene clusters through genome sequencing of six diverse Aspergillus species.</title>
        <authorList>
            <person name="Kaerboelling I."/>
            <person name="Vesth T.C."/>
            <person name="Frisvad J.C."/>
            <person name="Nybo J.L."/>
            <person name="Theobald S."/>
            <person name="Kuo A."/>
            <person name="Bowyer P."/>
            <person name="Matsuda Y."/>
            <person name="Mondo S."/>
            <person name="Lyhne E.K."/>
            <person name="Kogle M.E."/>
            <person name="Clum A."/>
            <person name="Lipzen A."/>
            <person name="Salamov A."/>
            <person name="Ngan C.Y."/>
            <person name="Daum C."/>
            <person name="Chiniquy J."/>
            <person name="Barry K."/>
            <person name="LaButti K."/>
            <person name="Haridas S."/>
            <person name="Simmons B.A."/>
            <person name="Magnuson J.K."/>
            <person name="Mortensen U.H."/>
            <person name="Larsen T.O."/>
            <person name="Grigoriev I.V."/>
            <person name="Baker S.E."/>
            <person name="Andersen M.R."/>
        </authorList>
    </citation>
    <scope>NUCLEOTIDE SEQUENCE [LARGE SCALE GENOMIC DNA]</scope>
    <source>
        <strain evidence="1 2">IBT 24754</strain>
    </source>
</reference>
<dbReference type="GeneID" id="63809804"/>
<evidence type="ECO:0000313" key="1">
    <source>
        <dbReference type="EMBL" id="PTU24444.1"/>
    </source>
</evidence>
<accession>A0A2T5M7E7</accession>
<dbReference type="AlphaFoldDB" id="A0A2T5M7E7"/>
<dbReference type="RefSeq" id="XP_040755836.1">
    <property type="nucleotide sequence ID" value="XM_040892922.1"/>
</dbReference>
<dbReference type="VEuPathDB" id="FungiDB:P175DRAFT_036009"/>